<keyword evidence="2" id="KW-1185">Reference proteome</keyword>
<accession>A0A8X7BKS5</accession>
<sequence>MSVIFTSHYKAARGLLEPSSKDENDALASIPSPNFHITPMGGRLCLDRFNEQLHGRSRFSRHRQDMNLFERVRQSFIRRCRQECLKPWVNWTRGQGFSRIKGPLLVLTQPS</sequence>
<evidence type="ECO:0000313" key="2">
    <source>
        <dbReference type="Proteomes" id="UP000887159"/>
    </source>
</evidence>
<proteinExistence type="predicted"/>
<dbReference type="AlphaFoldDB" id="A0A8X7BKS5"/>
<gene>
    <name evidence="1" type="ORF">TNCV_4596121</name>
</gene>
<dbReference type="EMBL" id="BMAU01021418">
    <property type="protein sequence ID" value="GFY33904.1"/>
    <property type="molecule type" value="Genomic_DNA"/>
</dbReference>
<organism evidence="1 2">
    <name type="scientific">Trichonephila clavipes</name>
    <name type="common">Golden silk orbweaver</name>
    <name type="synonym">Nephila clavipes</name>
    <dbReference type="NCBI Taxonomy" id="2585209"/>
    <lineage>
        <taxon>Eukaryota</taxon>
        <taxon>Metazoa</taxon>
        <taxon>Ecdysozoa</taxon>
        <taxon>Arthropoda</taxon>
        <taxon>Chelicerata</taxon>
        <taxon>Arachnida</taxon>
        <taxon>Araneae</taxon>
        <taxon>Araneomorphae</taxon>
        <taxon>Entelegynae</taxon>
        <taxon>Araneoidea</taxon>
        <taxon>Nephilidae</taxon>
        <taxon>Trichonephila</taxon>
    </lineage>
</organism>
<evidence type="ECO:0000313" key="1">
    <source>
        <dbReference type="EMBL" id="GFY33904.1"/>
    </source>
</evidence>
<comment type="caution">
    <text evidence="1">The sequence shown here is derived from an EMBL/GenBank/DDBJ whole genome shotgun (WGS) entry which is preliminary data.</text>
</comment>
<name>A0A8X7BKS5_TRICX</name>
<dbReference type="Proteomes" id="UP000887159">
    <property type="component" value="Unassembled WGS sequence"/>
</dbReference>
<reference evidence="1" key="1">
    <citation type="submission" date="2020-08" db="EMBL/GenBank/DDBJ databases">
        <title>Multicomponent nature underlies the extraordinary mechanical properties of spider dragline silk.</title>
        <authorList>
            <person name="Kono N."/>
            <person name="Nakamura H."/>
            <person name="Mori M."/>
            <person name="Yoshida Y."/>
            <person name="Ohtoshi R."/>
            <person name="Malay A.D."/>
            <person name="Moran D.A.P."/>
            <person name="Tomita M."/>
            <person name="Numata K."/>
            <person name="Arakawa K."/>
        </authorList>
    </citation>
    <scope>NUCLEOTIDE SEQUENCE</scope>
</reference>
<protein>
    <submittedName>
        <fullName evidence="1">Uncharacterized protein</fullName>
    </submittedName>
</protein>